<evidence type="ECO:0000259" key="3">
    <source>
        <dbReference type="Pfam" id="PF07987"/>
    </source>
</evidence>
<keyword evidence="2" id="KW-0472">Membrane</keyword>
<feature type="transmembrane region" description="Helical" evidence="2">
    <location>
        <begin position="230"/>
        <end position="250"/>
    </location>
</feature>
<evidence type="ECO:0000256" key="2">
    <source>
        <dbReference type="SAM" id="Phobius"/>
    </source>
</evidence>
<reference evidence="4 5" key="1">
    <citation type="submission" date="2019-11" db="EMBL/GenBank/DDBJ databases">
        <authorList>
            <person name="Li X.-J."/>
            <person name="Feng X.-M."/>
        </authorList>
    </citation>
    <scope>NUCLEOTIDE SEQUENCE [LARGE SCALE GENOMIC DNA]</scope>
    <source>
        <strain evidence="4 5">XMNu-373</strain>
    </source>
</reference>
<sequence>MAGSSDVIAFFSRTSWSQKMLSNRLARTSGAFAGAAALCLGLPALATAHVTISPDTAEAGSYAVLTASVPHGCSGSGTTEVAIEIPEQIMAVTPTVNPNWEVEQLAADGSPADGEPVTHVVYTAHEPLPNDLRDTFELSVRMPDESGEVLAFPVVQTCEEGESAWVETADEGQDPHELEYPAPLVEVAESVSGGHGADHGAGADHSAGVHDGDVNGDASGSDSEMSAANVAGIGTGAAGIVLGGAALLYAHRRTRGGAPRESADA</sequence>
<dbReference type="Proteomes" id="UP000460435">
    <property type="component" value="Unassembled WGS sequence"/>
</dbReference>
<feature type="compositionally biased region" description="Basic and acidic residues" evidence="1">
    <location>
        <begin position="196"/>
        <end position="213"/>
    </location>
</feature>
<evidence type="ECO:0000313" key="4">
    <source>
        <dbReference type="EMBL" id="NDL60627.1"/>
    </source>
</evidence>
<evidence type="ECO:0000256" key="1">
    <source>
        <dbReference type="SAM" id="MobiDB-lite"/>
    </source>
</evidence>
<proteinExistence type="predicted"/>
<accession>A0A7K3MC77</accession>
<feature type="domain" description="YncI copper-binding" evidence="3">
    <location>
        <begin position="49"/>
        <end position="187"/>
    </location>
</feature>
<comment type="caution">
    <text evidence="4">The sequence shown here is derived from an EMBL/GenBank/DDBJ whole genome shotgun (WGS) entry which is preliminary data.</text>
</comment>
<dbReference type="CDD" id="cd08545">
    <property type="entry name" value="YcnI_like"/>
    <property type="match status" value="1"/>
</dbReference>
<dbReference type="AlphaFoldDB" id="A0A7K3MC77"/>
<feature type="region of interest" description="Disordered" evidence="1">
    <location>
        <begin position="192"/>
        <end position="225"/>
    </location>
</feature>
<dbReference type="Gene3D" id="2.60.40.2230">
    <property type="entry name" value="Uncharacterised protein YcnI-like PF07987, DUF1775"/>
    <property type="match status" value="1"/>
</dbReference>
<keyword evidence="2" id="KW-1133">Transmembrane helix</keyword>
<dbReference type="InterPro" id="IPR012533">
    <property type="entry name" value="YcnI-copper_dom"/>
</dbReference>
<keyword evidence="2" id="KW-0812">Transmembrane</keyword>
<dbReference type="InterPro" id="IPR038507">
    <property type="entry name" value="YcnI-like_sf"/>
</dbReference>
<dbReference type="EMBL" id="WLZY01000013">
    <property type="protein sequence ID" value="NDL60627.1"/>
    <property type="molecule type" value="Genomic_DNA"/>
</dbReference>
<gene>
    <name evidence="4" type="ORF">F7O44_26455</name>
</gene>
<dbReference type="Pfam" id="PF07987">
    <property type="entry name" value="DUF1775"/>
    <property type="match status" value="1"/>
</dbReference>
<organism evidence="4 5">
    <name type="scientific">Phytoactinopolyspora mesophila</name>
    <dbReference type="NCBI Taxonomy" id="2650750"/>
    <lineage>
        <taxon>Bacteria</taxon>
        <taxon>Bacillati</taxon>
        <taxon>Actinomycetota</taxon>
        <taxon>Actinomycetes</taxon>
        <taxon>Jiangellales</taxon>
        <taxon>Jiangellaceae</taxon>
        <taxon>Phytoactinopolyspora</taxon>
    </lineage>
</organism>
<name>A0A7K3MC77_9ACTN</name>
<keyword evidence="5" id="KW-1185">Reference proteome</keyword>
<protein>
    <submittedName>
        <fullName evidence="4">DUF1775 domain-containing protein</fullName>
    </submittedName>
</protein>
<evidence type="ECO:0000313" key="5">
    <source>
        <dbReference type="Proteomes" id="UP000460435"/>
    </source>
</evidence>